<sequence>MQNPTNTQPLTEQEAEGNNIAWPQHRDVTPAPQPIRNGQLLSVCSCGQTFIGIDADHADWQLNDHIDDTEKPEKATQAQKAAN</sequence>
<dbReference type="EMBL" id="SZPZ01000002">
    <property type="protein sequence ID" value="TKK79168.1"/>
    <property type="molecule type" value="Genomic_DNA"/>
</dbReference>
<keyword evidence="4" id="KW-1185">Reference proteome</keyword>
<dbReference type="OrthoDB" id="9879105at2"/>
<organism evidence="2 4">
    <name type="scientific">Kribbella jiaozuonensis</name>
    <dbReference type="NCBI Taxonomy" id="2575441"/>
    <lineage>
        <taxon>Bacteria</taxon>
        <taxon>Bacillati</taxon>
        <taxon>Actinomycetota</taxon>
        <taxon>Actinomycetes</taxon>
        <taxon>Propionibacteriales</taxon>
        <taxon>Kribbellaceae</taxon>
        <taxon>Kribbella</taxon>
    </lineage>
</organism>
<accession>A0A4U3LT21</accession>
<feature type="region of interest" description="Disordered" evidence="1">
    <location>
        <begin position="64"/>
        <end position="83"/>
    </location>
</feature>
<comment type="caution">
    <text evidence="2">The sequence shown here is derived from an EMBL/GenBank/DDBJ whole genome shotgun (WGS) entry which is preliminary data.</text>
</comment>
<evidence type="ECO:0000313" key="3">
    <source>
        <dbReference type="EMBL" id="TKK83238.1"/>
    </source>
</evidence>
<name>A0A4U3LT21_9ACTN</name>
<evidence type="ECO:0000313" key="2">
    <source>
        <dbReference type="EMBL" id="TKK79168.1"/>
    </source>
</evidence>
<dbReference type="RefSeq" id="WP_137253923.1">
    <property type="nucleotide sequence ID" value="NZ_JBHSPQ010000001.1"/>
</dbReference>
<dbReference type="EMBL" id="SZPZ01000001">
    <property type="protein sequence ID" value="TKK83238.1"/>
    <property type="molecule type" value="Genomic_DNA"/>
</dbReference>
<reference evidence="2 4" key="1">
    <citation type="submission" date="2019-04" db="EMBL/GenBank/DDBJ databases">
        <title>Kribbella sp. NEAU-THZ 27 nov., a novel actinomycete isolated from soil.</title>
        <authorList>
            <person name="Duan L."/>
        </authorList>
    </citation>
    <scope>NUCLEOTIDE SEQUENCE [LARGE SCALE GENOMIC DNA]</scope>
    <source>
        <strain evidence="2">NEAU-THZ 27</strain>
        <strain evidence="4">NEAU-THZ27</strain>
    </source>
</reference>
<gene>
    <name evidence="3" type="ORF">FDA38_11060</name>
    <name evidence="2" type="ORF">FDA38_12105</name>
</gene>
<evidence type="ECO:0000256" key="1">
    <source>
        <dbReference type="SAM" id="MobiDB-lite"/>
    </source>
</evidence>
<evidence type="ECO:0000313" key="4">
    <source>
        <dbReference type="Proteomes" id="UP000305836"/>
    </source>
</evidence>
<proteinExistence type="predicted"/>
<feature type="compositionally biased region" description="Basic and acidic residues" evidence="1">
    <location>
        <begin position="64"/>
        <end position="74"/>
    </location>
</feature>
<feature type="compositionally biased region" description="Polar residues" evidence="1">
    <location>
        <begin position="1"/>
        <end position="11"/>
    </location>
</feature>
<dbReference type="Proteomes" id="UP000305836">
    <property type="component" value="Unassembled WGS sequence"/>
</dbReference>
<protein>
    <submittedName>
        <fullName evidence="2">Uncharacterized protein</fullName>
    </submittedName>
</protein>
<dbReference type="AlphaFoldDB" id="A0A4U3LT21"/>
<feature type="region of interest" description="Disordered" evidence="1">
    <location>
        <begin position="1"/>
        <end position="37"/>
    </location>
</feature>